<sequence>MVGSLGALYKSIESLGAQYFVRNTRNETALKPGAPVNIPLLSLRDFPASLRFFICTTEGHNDIISDVPGYCSQDCYEDMPERIYHYGTPKETAPSPQYVKDSVVYMVMDNLEVKPMSIALIKSHVKDFDILEEKLVQVSLQEGLAILKASMETDTVLTTVFLNKKL</sequence>
<evidence type="ECO:0000313" key="1">
    <source>
        <dbReference type="EMBL" id="KAK9683417.1"/>
    </source>
</evidence>
<dbReference type="Pfam" id="PF05056">
    <property type="entry name" value="DUF674"/>
    <property type="match status" value="1"/>
</dbReference>
<dbReference type="Proteomes" id="UP001443914">
    <property type="component" value="Unassembled WGS sequence"/>
</dbReference>
<dbReference type="AlphaFoldDB" id="A0AAW1I220"/>
<evidence type="ECO:0000313" key="2">
    <source>
        <dbReference type="Proteomes" id="UP001443914"/>
    </source>
</evidence>
<organism evidence="1 2">
    <name type="scientific">Saponaria officinalis</name>
    <name type="common">Common soapwort</name>
    <name type="synonym">Lychnis saponaria</name>
    <dbReference type="NCBI Taxonomy" id="3572"/>
    <lineage>
        <taxon>Eukaryota</taxon>
        <taxon>Viridiplantae</taxon>
        <taxon>Streptophyta</taxon>
        <taxon>Embryophyta</taxon>
        <taxon>Tracheophyta</taxon>
        <taxon>Spermatophyta</taxon>
        <taxon>Magnoliopsida</taxon>
        <taxon>eudicotyledons</taxon>
        <taxon>Gunneridae</taxon>
        <taxon>Pentapetalae</taxon>
        <taxon>Caryophyllales</taxon>
        <taxon>Caryophyllaceae</taxon>
        <taxon>Caryophylleae</taxon>
        <taxon>Saponaria</taxon>
    </lineage>
</organism>
<dbReference type="InterPro" id="IPR007750">
    <property type="entry name" value="DUF674"/>
</dbReference>
<reference evidence="1" key="1">
    <citation type="submission" date="2024-03" db="EMBL/GenBank/DDBJ databases">
        <title>WGS assembly of Saponaria officinalis var. Norfolk2.</title>
        <authorList>
            <person name="Jenkins J."/>
            <person name="Shu S."/>
            <person name="Grimwood J."/>
            <person name="Barry K."/>
            <person name="Goodstein D."/>
            <person name="Schmutz J."/>
            <person name="Leebens-Mack J."/>
            <person name="Osbourn A."/>
        </authorList>
    </citation>
    <scope>NUCLEOTIDE SEQUENCE [LARGE SCALE GENOMIC DNA]</scope>
    <source>
        <strain evidence="1">JIC</strain>
    </source>
</reference>
<dbReference type="PANTHER" id="PTHR33103:SF19">
    <property type="entry name" value="OS09G0544700 PROTEIN"/>
    <property type="match status" value="1"/>
</dbReference>
<keyword evidence="2" id="KW-1185">Reference proteome</keyword>
<dbReference type="EMBL" id="JBDFQZ010000010">
    <property type="protein sequence ID" value="KAK9683417.1"/>
    <property type="molecule type" value="Genomic_DNA"/>
</dbReference>
<dbReference type="PANTHER" id="PTHR33103">
    <property type="entry name" value="OS01G0153900 PROTEIN"/>
    <property type="match status" value="1"/>
</dbReference>
<accession>A0AAW1I220</accession>
<proteinExistence type="predicted"/>
<protein>
    <submittedName>
        <fullName evidence="1">Uncharacterized protein</fullName>
    </submittedName>
</protein>
<comment type="caution">
    <text evidence="1">The sequence shown here is derived from an EMBL/GenBank/DDBJ whole genome shotgun (WGS) entry which is preliminary data.</text>
</comment>
<name>A0AAW1I220_SAPOF</name>
<gene>
    <name evidence="1" type="ORF">RND81_10G139500</name>
</gene>